<feature type="compositionally biased region" description="Polar residues" evidence="1">
    <location>
        <begin position="28"/>
        <end position="37"/>
    </location>
</feature>
<protein>
    <submittedName>
        <fullName evidence="2">Protein of unassigned function</fullName>
    </submittedName>
</protein>
<evidence type="ECO:0000313" key="3">
    <source>
        <dbReference type="Proteomes" id="UP000029492"/>
    </source>
</evidence>
<dbReference type="AlphaFoldDB" id="A0A089Q7Q8"/>
<name>A0A089Q7Q8_9HYPH</name>
<evidence type="ECO:0000256" key="1">
    <source>
        <dbReference type="SAM" id="MobiDB-lite"/>
    </source>
</evidence>
<dbReference type="EMBL" id="CP003811">
    <property type="protein sequence ID" value="AIQ90609.1"/>
    <property type="molecule type" value="Genomic_DNA"/>
</dbReference>
<proteinExistence type="predicted"/>
<reference evidence="2 3" key="1">
    <citation type="journal article" date="2014" name="PLoS ONE">
        <title>Genome Information of Methylobacterium oryzae, a Plant-Probiotic Methylotroph in the Phyllosphere.</title>
        <authorList>
            <person name="Kwak M.J."/>
            <person name="Jeong H."/>
            <person name="Madhaiyan M."/>
            <person name="Lee Y."/>
            <person name="Sa T.M."/>
            <person name="Oh T.K."/>
            <person name="Kim J.F."/>
        </authorList>
    </citation>
    <scope>NUCLEOTIDE SEQUENCE [LARGE SCALE GENOMIC DNA]</scope>
    <source>
        <strain evidence="2 3">CBMB20</strain>
    </source>
</reference>
<dbReference type="KEGG" id="mor:MOC_2854"/>
<accession>A0A089Q7Q8</accession>
<organism evidence="2 3">
    <name type="scientific">Methylobacterium oryzae CBMB20</name>
    <dbReference type="NCBI Taxonomy" id="693986"/>
    <lineage>
        <taxon>Bacteria</taxon>
        <taxon>Pseudomonadati</taxon>
        <taxon>Pseudomonadota</taxon>
        <taxon>Alphaproteobacteria</taxon>
        <taxon>Hyphomicrobiales</taxon>
        <taxon>Methylobacteriaceae</taxon>
        <taxon>Methylobacterium</taxon>
    </lineage>
</organism>
<feature type="region of interest" description="Disordered" evidence="1">
    <location>
        <begin position="1"/>
        <end position="82"/>
    </location>
</feature>
<dbReference type="HOGENOM" id="CLU_2554390_0_0_5"/>
<keyword evidence="3" id="KW-1185">Reference proteome</keyword>
<dbReference type="STRING" id="693986.MOC_2854"/>
<dbReference type="Proteomes" id="UP000029492">
    <property type="component" value="Chromosome"/>
</dbReference>
<evidence type="ECO:0000313" key="2">
    <source>
        <dbReference type="EMBL" id="AIQ90609.1"/>
    </source>
</evidence>
<sequence>MSTAAGGRARRTPSPRAGEGWGEGSERPTWSTPSTCGSAAPHPDAARPSPCPSPARERGPALRPVAASPLPMRGSDRPHGSG</sequence>
<gene>
    <name evidence="2" type="ORF">MOC_2854</name>
</gene>